<gene>
    <name evidence="3" type="ORF">IAA66_08325</name>
</gene>
<feature type="transmembrane region" description="Helical" evidence="2">
    <location>
        <begin position="100"/>
        <end position="123"/>
    </location>
</feature>
<dbReference type="EMBL" id="DVFI01000113">
    <property type="protein sequence ID" value="HIQ63571.1"/>
    <property type="molecule type" value="Genomic_DNA"/>
</dbReference>
<organism evidence="3 4">
    <name type="scientific">Candidatus Avichristensenella intestinipullorum</name>
    <dbReference type="NCBI Taxonomy" id="2840693"/>
    <lineage>
        <taxon>Bacteria</taxon>
        <taxon>Bacillati</taxon>
        <taxon>Bacillota</taxon>
        <taxon>Clostridia</taxon>
        <taxon>Candidatus Avichristensenella</taxon>
    </lineage>
</organism>
<evidence type="ECO:0000256" key="1">
    <source>
        <dbReference type="SAM" id="MobiDB-lite"/>
    </source>
</evidence>
<proteinExistence type="predicted"/>
<dbReference type="GO" id="GO:0016020">
    <property type="term" value="C:membrane"/>
    <property type="evidence" value="ECO:0007669"/>
    <property type="project" value="InterPro"/>
</dbReference>
<feature type="transmembrane region" description="Helical" evidence="2">
    <location>
        <begin position="174"/>
        <end position="192"/>
    </location>
</feature>
<keyword evidence="2" id="KW-1133">Transmembrane helix</keyword>
<feature type="region of interest" description="Disordered" evidence="1">
    <location>
        <begin position="1"/>
        <end position="26"/>
    </location>
</feature>
<dbReference type="InterPro" id="IPR004761">
    <property type="entry name" value="Spore_GerAB"/>
</dbReference>
<reference evidence="3" key="2">
    <citation type="journal article" date="2021" name="PeerJ">
        <title>Extensive microbial diversity within the chicken gut microbiome revealed by metagenomics and culture.</title>
        <authorList>
            <person name="Gilroy R."/>
            <person name="Ravi A."/>
            <person name="Getino M."/>
            <person name="Pursley I."/>
            <person name="Horton D.L."/>
            <person name="Alikhan N.F."/>
            <person name="Baker D."/>
            <person name="Gharbi K."/>
            <person name="Hall N."/>
            <person name="Watson M."/>
            <person name="Adriaenssens E.M."/>
            <person name="Foster-Nyarko E."/>
            <person name="Jarju S."/>
            <person name="Secka A."/>
            <person name="Antonio M."/>
            <person name="Oren A."/>
            <person name="Chaudhuri R.R."/>
            <person name="La Ragione R."/>
            <person name="Hildebrand F."/>
            <person name="Pallen M.J."/>
        </authorList>
    </citation>
    <scope>NUCLEOTIDE SEQUENCE</scope>
    <source>
        <strain evidence="3">ChiHile30-977</strain>
    </source>
</reference>
<dbReference type="Pfam" id="PF03845">
    <property type="entry name" value="Spore_permease"/>
    <property type="match status" value="1"/>
</dbReference>
<feature type="transmembrane region" description="Helical" evidence="2">
    <location>
        <begin position="65"/>
        <end position="88"/>
    </location>
</feature>
<feature type="transmembrane region" description="Helical" evidence="2">
    <location>
        <begin position="293"/>
        <end position="320"/>
    </location>
</feature>
<dbReference type="Proteomes" id="UP000886819">
    <property type="component" value="Unassembled WGS sequence"/>
</dbReference>
<dbReference type="AlphaFoldDB" id="A0A9D0YY73"/>
<keyword evidence="2" id="KW-0812">Transmembrane</keyword>
<feature type="transmembrane region" description="Helical" evidence="2">
    <location>
        <begin position="143"/>
        <end position="162"/>
    </location>
</feature>
<feature type="transmembrane region" description="Helical" evidence="2">
    <location>
        <begin position="252"/>
        <end position="273"/>
    </location>
</feature>
<protein>
    <submittedName>
        <fullName evidence="3">GerAB/ArcD/ProY family transporter</fullName>
    </submittedName>
</protein>
<evidence type="ECO:0000313" key="3">
    <source>
        <dbReference type="EMBL" id="HIQ63571.1"/>
    </source>
</evidence>
<evidence type="ECO:0000256" key="2">
    <source>
        <dbReference type="SAM" id="Phobius"/>
    </source>
</evidence>
<comment type="caution">
    <text evidence="3">The sequence shown here is derived from an EMBL/GenBank/DDBJ whole genome shotgun (WGS) entry which is preliminary data.</text>
</comment>
<evidence type="ECO:0000313" key="4">
    <source>
        <dbReference type="Proteomes" id="UP000886819"/>
    </source>
</evidence>
<dbReference type="GO" id="GO:0009847">
    <property type="term" value="P:spore germination"/>
    <property type="evidence" value="ECO:0007669"/>
    <property type="project" value="InterPro"/>
</dbReference>
<reference evidence="3" key="1">
    <citation type="submission" date="2020-10" db="EMBL/GenBank/DDBJ databases">
        <authorList>
            <person name="Gilroy R."/>
        </authorList>
    </citation>
    <scope>NUCLEOTIDE SEQUENCE</scope>
    <source>
        <strain evidence="3">ChiHile30-977</strain>
    </source>
</reference>
<feature type="transmembrane region" description="Helical" evidence="2">
    <location>
        <begin position="332"/>
        <end position="350"/>
    </location>
</feature>
<sequence>MDNKRPVRSRVRVRPGGGPPPSVDGHPGWVEQSVRQYGWLCAVSVMIQIMITGVGPVLLGARSAAWWVVLVGALLGGVLLWTPLWGLMRGGEQPRTLDEALVASLGPVAGRALPLLYVLLLLMDAGVALRTVGSLVRRHMISYGNETLASVATLAALFTALCAYGGKGLSRTAWLFRIPFAVMVAGTVLTMSQNAELSNLFPVLGQSVPETLAQLPTSAGSVTGLLLLGLLPRETGSARPIPLRTGLWPLALGALLAALYMLFINLSIGPRAISEDITLDVRLILAMQYVRRLYAYRIFFLFSITLLLALSAGTGIAVGSMLVQSSLQAQRLRWPVLGICAAMLLFLLTVRRGAQALVNQVFPWRLPIAALPLWLAWGVDALRRPQAKKEEKA</sequence>
<name>A0A9D0YY73_9FIRM</name>
<feature type="transmembrane region" description="Helical" evidence="2">
    <location>
        <begin position="37"/>
        <end position="59"/>
    </location>
</feature>
<keyword evidence="2" id="KW-0472">Membrane</keyword>
<feature type="compositionally biased region" description="Basic residues" evidence="1">
    <location>
        <begin position="1"/>
        <end position="13"/>
    </location>
</feature>
<accession>A0A9D0YY73</accession>